<dbReference type="Pfam" id="PF01553">
    <property type="entry name" value="Acyltransferase"/>
    <property type="match status" value="1"/>
</dbReference>
<keyword evidence="9" id="KW-0012">Acyltransferase</keyword>
<evidence type="ECO:0000256" key="2">
    <source>
        <dbReference type="ARBA" id="ARBA00010524"/>
    </source>
</evidence>
<dbReference type="AlphaFoldDB" id="A0A5J4YV99"/>
<dbReference type="InterPro" id="IPR002123">
    <property type="entry name" value="Plipid/glycerol_acylTrfase"/>
</dbReference>
<protein>
    <recommendedName>
        <fullName evidence="12">Tafazzin family protein</fullName>
    </recommendedName>
</protein>
<keyword evidence="5" id="KW-0999">Mitochondrion inner membrane</keyword>
<evidence type="ECO:0000256" key="8">
    <source>
        <dbReference type="ARBA" id="ARBA00023136"/>
    </source>
</evidence>
<name>A0A5J4YV99_PORPP</name>
<organism evidence="14 15">
    <name type="scientific">Porphyridium purpureum</name>
    <name type="common">Red alga</name>
    <name type="synonym">Porphyridium cruentum</name>
    <dbReference type="NCBI Taxonomy" id="35688"/>
    <lineage>
        <taxon>Eukaryota</taxon>
        <taxon>Rhodophyta</taxon>
        <taxon>Bangiophyceae</taxon>
        <taxon>Porphyridiales</taxon>
        <taxon>Porphyridiaceae</taxon>
        <taxon>Porphyridium</taxon>
    </lineage>
</organism>
<dbReference type="InterPro" id="IPR000872">
    <property type="entry name" value="Tafazzin"/>
</dbReference>
<evidence type="ECO:0000256" key="3">
    <source>
        <dbReference type="ARBA" id="ARBA00022679"/>
    </source>
</evidence>
<dbReference type="PRINTS" id="PR00979">
    <property type="entry name" value="TAFAZZIN"/>
</dbReference>
<dbReference type="GO" id="GO:0008374">
    <property type="term" value="F:O-acyltransferase activity"/>
    <property type="evidence" value="ECO:0007669"/>
    <property type="project" value="TreeGrafter"/>
</dbReference>
<dbReference type="GO" id="GO:0005741">
    <property type="term" value="C:mitochondrial outer membrane"/>
    <property type="evidence" value="ECO:0007669"/>
    <property type="project" value="UniProtKB-SubCell"/>
</dbReference>
<comment type="catalytic activity">
    <reaction evidence="11">
        <text>1'-[1,2-diacyl-sn-glycero-3-phospho],3'-[1-acyl-sn-glycero-3-phospho]-glycerol + a 1,2-diacyl-sn-glycero-3-phosphocholine = a cardiolipin + a 1-acyl-sn-glycero-3-phosphocholine</text>
        <dbReference type="Rhea" id="RHEA:33731"/>
        <dbReference type="ChEBI" id="CHEBI:57643"/>
        <dbReference type="ChEBI" id="CHEBI:58168"/>
        <dbReference type="ChEBI" id="CHEBI:62237"/>
        <dbReference type="ChEBI" id="CHEBI:64743"/>
    </reaction>
    <physiologicalReaction direction="left-to-right" evidence="11">
        <dbReference type="Rhea" id="RHEA:33732"/>
    </physiologicalReaction>
    <physiologicalReaction direction="right-to-left" evidence="11">
        <dbReference type="Rhea" id="RHEA:33733"/>
    </physiologicalReaction>
</comment>
<accession>A0A5J4YV99</accession>
<evidence type="ECO:0000256" key="6">
    <source>
        <dbReference type="ARBA" id="ARBA00023098"/>
    </source>
</evidence>
<dbReference type="SUPFAM" id="SSF69593">
    <property type="entry name" value="Glycerol-3-phosphate (1)-acyltransferase"/>
    <property type="match status" value="1"/>
</dbReference>
<evidence type="ECO:0000259" key="13">
    <source>
        <dbReference type="SMART" id="SM00563"/>
    </source>
</evidence>
<keyword evidence="6" id="KW-0443">Lipid metabolism</keyword>
<keyword evidence="8" id="KW-0472">Membrane</keyword>
<dbReference type="OrthoDB" id="193467at2759"/>
<evidence type="ECO:0000256" key="12">
    <source>
        <dbReference type="RuleBase" id="RU365062"/>
    </source>
</evidence>
<evidence type="ECO:0000256" key="9">
    <source>
        <dbReference type="ARBA" id="ARBA00023315"/>
    </source>
</evidence>
<keyword evidence="4" id="KW-1000">Mitochondrion outer membrane</keyword>
<proteinExistence type="inferred from homology"/>
<evidence type="ECO:0000256" key="10">
    <source>
        <dbReference type="ARBA" id="ARBA00024323"/>
    </source>
</evidence>
<evidence type="ECO:0000313" key="15">
    <source>
        <dbReference type="Proteomes" id="UP000324585"/>
    </source>
</evidence>
<dbReference type="Proteomes" id="UP000324585">
    <property type="component" value="Unassembled WGS sequence"/>
</dbReference>
<dbReference type="PANTHER" id="PTHR12497:SF0">
    <property type="entry name" value="TAFAZZIN"/>
    <property type="match status" value="1"/>
</dbReference>
<feature type="domain" description="Phospholipid/glycerol acyltransferase" evidence="13">
    <location>
        <begin position="132"/>
        <end position="263"/>
    </location>
</feature>
<keyword evidence="15" id="KW-1185">Reference proteome</keyword>
<comment type="subcellular location">
    <subcellularLocation>
        <location evidence="1">Mitochondrion inner membrane</location>
        <topology evidence="1">Peripheral membrane protein</topology>
        <orientation evidence="1">Intermembrane side</orientation>
    </subcellularLocation>
    <subcellularLocation>
        <location evidence="10">Mitochondrion outer membrane</location>
        <topology evidence="10">Peripheral membrane protein</topology>
        <orientation evidence="10">Intermembrane side</orientation>
    </subcellularLocation>
</comment>
<keyword evidence="7" id="KW-0496">Mitochondrion</keyword>
<comment type="similarity">
    <text evidence="2 12">Belongs to the taffazin family.</text>
</comment>
<dbReference type="OMA" id="RDSANCL"/>
<gene>
    <name evidence="14" type="ORF">FVE85_3023</name>
</gene>
<dbReference type="SMART" id="SM00563">
    <property type="entry name" value="PlsC"/>
    <property type="match status" value="1"/>
</dbReference>
<dbReference type="GO" id="GO:0006644">
    <property type="term" value="P:phospholipid metabolic process"/>
    <property type="evidence" value="ECO:0007669"/>
    <property type="project" value="InterPro"/>
</dbReference>
<evidence type="ECO:0000256" key="7">
    <source>
        <dbReference type="ARBA" id="ARBA00023128"/>
    </source>
</evidence>
<evidence type="ECO:0000256" key="11">
    <source>
        <dbReference type="ARBA" id="ARBA00047906"/>
    </source>
</evidence>
<dbReference type="PANTHER" id="PTHR12497">
    <property type="entry name" value="TAZ PROTEIN TAFAZZIN"/>
    <property type="match status" value="1"/>
</dbReference>
<dbReference type="CDD" id="cd07989">
    <property type="entry name" value="LPLAT_AGPAT-like"/>
    <property type="match status" value="1"/>
</dbReference>
<comment type="caution">
    <text evidence="14">The sequence shown here is derived from an EMBL/GenBank/DDBJ whole genome shotgun (WGS) entry which is preliminary data.</text>
</comment>
<evidence type="ECO:0000256" key="1">
    <source>
        <dbReference type="ARBA" id="ARBA00004137"/>
    </source>
</evidence>
<dbReference type="GO" id="GO:0005743">
    <property type="term" value="C:mitochondrial inner membrane"/>
    <property type="evidence" value="ECO:0007669"/>
    <property type="project" value="UniProtKB-SubCell"/>
</dbReference>
<evidence type="ECO:0000256" key="5">
    <source>
        <dbReference type="ARBA" id="ARBA00022792"/>
    </source>
</evidence>
<evidence type="ECO:0000313" key="14">
    <source>
        <dbReference type="EMBL" id="KAA8494782.1"/>
    </source>
</evidence>
<sequence length="363" mass="41177">MSETSAETHVGSCCDRWLADFRSALRAHASGTDKEKERRLKLALMQVQPFSGFTERDRQVVDERNKEYRANVNMNELYDQPDRRNNGLFRRLVLGATTLFAHALLKYANTLTVYGLEKLHTHVLDREGGTGLVSVMNHRSILDDPFLISAMLPLRLLVQQPEKVRWGLCASDICFRGGYLKRKFCTLGKVLPVVRFGGLQQPELDQLAALIQRGEWVHVYPEGRVVQMPRIERMRRGIGKVITRSYFLSGKAPVVLPIYQDGMERVMPQDPITNKCVSMVPSTGHEIFVLVGDPIHMQDLLDEHCACLNQQSISCDAPECVALYDAICARIGLALRLLRYQLRLKVQHNLNGRSPYGDPYEVS</sequence>
<evidence type="ECO:0000256" key="4">
    <source>
        <dbReference type="ARBA" id="ARBA00022787"/>
    </source>
</evidence>
<dbReference type="EMBL" id="VRMN01000004">
    <property type="protein sequence ID" value="KAA8494782.1"/>
    <property type="molecule type" value="Genomic_DNA"/>
</dbReference>
<keyword evidence="3" id="KW-0808">Transferase</keyword>
<reference evidence="15" key="1">
    <citation type="journal article" date="2019" name="Nat. Commun.">
        <title>Expansion of phycobilisome linker gene families in mesophilic red algae.</title>
        <authorList>
            <person name="Lee J."/>
            <person name="Kim D."/>
            <person name="Bhattacharya D."/>
            <person name="Yoon H.S."/>
        </authorList>
    </citation>
    <scope>NUCLEOTIDE SEQUENCE [LARGE SCALE GENOMIC DNA]</scope>
    <source>
        <strain evidence="15">CCMP 1328</strain>
    </source>
</reference>